<evidence type="ECO:0000313" key="1">
    <source>
        <dbReference type="EMBL" id="KAK9984630.1"/>
    </source>
</evidence>
<accession>A0AAW2BKT9</accession>
<dbReference type="Proteomes" id="UP001459277">
    <property type="component" value="Unassembled WGS sequence"/>
</dbReference>
<reference evidence="1 2" key="1">
    <citation type="submission" date="2024-01" db="EMBL/GenBank/DDBJ databases">
        <title>A telomere-to-telomere, gap-free genome of sweet tea (Lithocarpus litseifolius).</title>
        <authorList>
            <person name="Zhou J."/>
        </authorList>
    </citation>
    <scope>NUCLEOTIDE SEQUENCE [LARGE SCALE GENOMIC DNA]</scope>
    <source>
        <strain evidence="1">Zhou-2022a</strain>
        <tissue evidence="1">Leaf</tissue>
    </source>
</reference>
<evidence type="ECO:0000313" key="2">
    <source>
        <dbReference type="Proteomes" id="UP001459277"/>
    </source>
</evidence>
<sequence>MARFDRMRQNQERFNALGLKHISTFLKDFAQSNCAKGKRSRANVVVDDDYVLLIGDDDNDDESSNSIIHKDQFELQGDSNLVTKTLNTKCGRLLSCNSNKLHQTYKKLVQSHGADYARSHLPKNATLEQWTGLINEKWTNKDWLNSENRNKTIGKHRCGTKALAVRVDEEENNNGGQVPKLAKIYKDVHFSPNTNKWIHHEDEATYEISNLVFKKKSGIVKGLGMRPSSSLVTTSSSISSMEYIHRLENEIIEIKEARVRDEEERAKQE</sequence>
<evidence type="ECO:0008006" key="3">
    <source>
        <dbReference type="Google" id="ProtNLM"/>
    </source>
</evidence>
<comment type="caution">
    <text evidence="1">The sequence shown here is derived from an EMBL/GenBank/DDBJ whole genome shotgun (WGS) entry which is preliminary data.</text>
</comment>
<dbReference type="AlphaFoldDB" id="A0AAW2BKT9"/>
<gene>
    <name evidence="1" type="ORF">SO802_034155</name>
</gene>
<keyword evidence="2" id="KW-1185">Reference proteome</keyword>
<dbReference type="EMBL" id="JAZDWU010000012">
    <property type="protein sequence ID" value="KAK9984630.1"/>
    <property type="molecule type" value="Genomic_DNA"/>
</dbReference>
<proteinExistence type="predicted"/>
<name>A0AAW2BKT9_9ROSI</name>
<organism evidence="1 2">
    <name type="scientific">Lithocarpus litseifolius</name>
    <dbReference type="NCBI Taxonomy" id="425828"/>
    <lineage>
        <taxon>Eukaryota</taxon>
        <taxon>Viridiplantae</taxon>
        <taxon>Streptophyta</taxon>
        <taxon>Embryophyta</taxon>
        <taxon>Tracheophyta</taxon>
        <taxon>Spermatophyta</taxon>
        <taxon>Magnoliopsida</taxon>
        <taxon>eudicotyledons</taxon>
        <taxon>Gunneridae</taxon>
        <taxon>Pentapetalae</taxon>
        <taxon>rosids</taxon>
        <taxon>fabids</taxon>
        <taxon>Fagales</taxon>
        <taxon>Fagaceae</taxon>
        <taxon>Lithocarpus</taxon>
    </lineage>
</organism>
<protein>
    <recommendedName>
        <fullName evidence="3">Transposase, Ptta/En/Spm, plant</fullName>
    </recommendedName>
</protein>